<proteinExistence type="predicted"/>
<comment type="caution">
    <text evidence="2">The sequence shown here is derived from an EMBL/GenBank/DDBJ whole genome shotgun (WGS) entry which is preliminary data.</text>
</comment>
<name>H0F4Y5_9BURK</name>
<dbReference type="Gene3D" id="2.60.120.560">
    <property type="entry name" value="Exo-inulinase, domain 1"/>
    <property type="match status" value="1"/>
</dbReference>
<reference evidence="2 3" key="1">
    <citation type="journal article" date="2012" name="J. Bacteriol.">
        <title>Genome sequence of the highly efficient arsenite-oxidizing bacterium Achromobacter arsenitoxydans SY8.</title>
        <authorList>
            <person name="Li X."/>
            <person name="Hu Y."/>
            <person name="Gong J."/>
            <person name="Lin Y."/>
            <person name="Johnstone L."/>
            <person name="Rensing C."/>
            <person name="Wang G."/>
        </authorList>
    </citation>
    <scope>NUCLEOTIDE SEQUENCE [LARGE SCALE GENOMIC DNA]</scope>
    <source>
        <strain evidence="2 3">SY8</strain>
    </source>
</reference>
<evidence type="ECO:0000313" key="3">
    <source>
        <dbReference type="Proteomes" id="UP000003113"/>
    </source>
</evidence>
<evidence type="ECO:0000256" key="1">
    <source>
        <dbReference type="SAM" id="MobiDB-lite"/>
    </source>
</evidence>
<keyword evidence="3" id="KW-1185">Reference proteome</keyword>
<feature type="non-terminal residue" evidence="2">
    <location>
        <position position="187"/>
    </location>
</feature>
<dbReference type="AlphaFoldDB" id="H0F4Y5"/>
<dbReference type="eggNOG" id="COG0607">
    <property type="taxonomic scope" value="Bacteria"/>
</dbReference>
<feature type="region of interest" description="Disordered" evidence="1">
    <location>
        <begin position="160"/>
        <end position="187"/>
    </location>
</feature>
<evidence type="ECO:0008006" key="4">
    <source>
        <dbReference type="Google" id="ProtNLM"/>
    </source>
</evidence>
<sequence>MLKGWVAGEQDGWFTLRNSEVPGGEQTFYINAGPAPEAGRITDVNVVVNSKSPKASVGIALNNNARKSLCLLEIRADRNILLFCLEGQKRRDIASVPNVAKLDGSDRIKVVEVPGAARFIVNGQKIADVENEPALGSEIGIMAYDEGTFGIADFVITTNSGPKPTPASQQGGGLPARGGSGGRGAPQ</sequence>
<feature type="compositionally biased region" description="Gly residues" evidence="1">
    <location>
        <begin position="170"/>
        <end position="187"/>
    </location>
</feature>
<organism evidence="2 3">
    <name type="scientific">Achromobacter arsenitoxydans SY8</name>
    <dbReference type="NCBI Taxonomy" id="477184"/>
    <lineage>
        <taxon>Bacteria</taxon>
        <taxon>Pseudomonadati</taxon>
        <taxon>Pseudomonadota</taxon>
        <taxon>Betaproteobacteria</taxon>
        <taxon>Burkholderiales</taxon>
        <taxon>Alcaligenaceae</taxon>
        <taxon>Achromobacter</taxon>
    </lineage>
</organism>
<dbReference type="STRING" id="477184.KYC_09135"/>
<accession>H0F4Y5</accession>
<dbReference type="EMBL" id="AGUF01000038">
    <property type="protein sequence ID" value="EHK66692.1"/>
    <property type="molecule type" value="Genomic_DNA"/>
</dbReference>
<gene>
    <name evidence="2" type="ORF">KYC_09135</name>
</gene>
<dbReference type="Proteomes" id="UP000003113">
    <property type="component" value="Unassembled WGS sequence"/>
</dbReference>
<evidence type="ECO:0000313" key="2">
    <source>
        <dbReference type="EMBL" id="EHK66692.1"/>
    </source>
</evidence>
<protein>
    <recommendedName>
        <fullName evidence="4">3-keto-disaccharide hydrolase domain-containing protein</fullName>
    </recommendedName>
</protein>